<reference evidence="2" key="1">
    <citation type="submission" date="2014-09" db="EMBL/GenBank/DDBJ databases">
        <authorList>
            <person name="Magalhaes I.L.F."/>
            <person name="Oliveira U."/>
            <person name="Santos F.R."/>
            <person name="Vidigal T.H.D.A."/>
            <person name="Brescovit A.D."/>
            <person name="Santos A.J."/>
        </authorList>
    </citation>
    <scope>NUCLEOTIDE SEQUENCE</scope>
    <source>
        <tissue evidence="2">Shoot tissue taken approximately 20 cm above the soil surface</tissue>
    </source>
</reference>
<organism evidence="2">
    <name type="scientific">Arundo donax</name>
    <name type="common">Giant reed</name>
    <name type="synonym">Donax arundinaceus</name>
    <dbReference type="NCBI Taxonomy" id="35708"/>
    <lineage>
        <taxon>Eukaryota</taxon>
        <taxon>Viridiplantae</taxon>
        <taxon>Streptophyta</taxon>
        <taxon>Embryophyta</taxon>
        <taxon>Tracheophyta</taxon>
        <taxon>Spermatophyta</taxon>
        <taxon>Magnoliopsida</taxon>
        <taxon>Liliopsida</taxon>
        <taxon>Poales</taxon>
        <taxon>Poaceae</taxon>
        <taxon>PACMAD clade</taxon>
        <taxon>Arundinoideae</taxon>
        <taxon>Arundineae</taxon>
        <taxon>Arundo</taxon>
    </lineage>
</organism>
<feature type="region of interest" description="Disordered" evidence="1">
    <location>
        <begin position="1"/>
        <end position="54"/>
    </location>
</feature>
<dbReference type="EMBL" id="GBRH01202626">
    <property type="protein sequence ID" value="JAD95269.1"/>
    <property type="molecule type" value="Transcribed_RNA"/>
</dbReference>
<evidence type="ECO:0000256" key="1">
    <source>
        <dbReference type="SAM" id="MobiDB-lite"/>
    </source>
</evidence>
<feature type="compositionally biased region" description="Basic and acidic residues" evidence="1">
    <location>
        <begin position="1"/>
        <end position="11"/>
    </location>
</feature>
<sequence length="70" mass="7578">MVMRHSQDRDSQPQLSCRGGRGTATCRCSRLSCRSPAARSPPARTPSPTPPLLRLRLPFSVPTYLGRGAG</sequence>
<name>A0A0A9E3B8_ARUDO</name>
<protein>
    <submittedName>
        <fullName evidence="2">QQT1</fullName>
    </submittedName>
</protein>
<feature type="compositionally biased region" description="Low complexity" evidence="1">
    <location>
        <begin position="23"/>
        <end position="42"/>
    </location>
</feature>
<reference evidence="2" key="2">
    <citation type="journal article" date="2015" name="Data Brief">
        <title>Shoot transcriptome of the giant reed, Arundo donax.</title>
        <authorList>
            <person name="Barrero R.A."/>
            <person name="Guerrero F.D."/>
            <person name="Moolhuijzen P."/>
            <person name="Goolsby J.A."/>
            <person name="Tidwell J."/>
            <person name="Bellgard S.E."/>
            <person name="Bellgard M.I."/>
        </authorList>
    </citation>
    <scope>NUCLEOTIDE SEQUENCE</scope>
    <source>
        <tissue evidence="2">Shoot tissue taken approximately 20 cm above the soil surface</tissue>
    </source>
</reference>
<dbReference type="AlphaFoldDB" id="A0A0A9E3B8"/>
<evidence type="ECO:0000313" key="2">
    <source>
        <dbReference type="EMBL" id="JAD95269.1"/>
    </source>
</evidence>
<accession>A0A0A9E3B8</accession>
<proteinExistence type="predicted"/>